<dbReference type="EMBL" id="AUZY01006177">
    <property type="protein sequence ID" value="EQD55178.1"/>
    <property type="molecule type" value="Genomic_DNA"/>
</dbReference>
<organism evidence="3">
    <name type="scientific">mine drainage metagenome</name>
    <dbReference type="NCBI Taxonomy" id="410659"/>
    <lineage>
        <taxon>unclassified sequences</taxon>
        <taxon>metagenomes</taxon>
        <taxon>ecological metagenomes</taxon>
    </lineage>
</organism>
<proteinExistence type="predicted"/>
<name>T1AEX7_9ZZZZ</name>
<feature type="non-terminal residue" evidence="3">
    <location>
        <position position="114"/>
    </location>
</feature>
<reference evidence="3" key="1">
    <citation type="submission" date="2013-08" db="EMBL/GenBank/DDBJ databases">
        <authorList>
            <person name="Mendez C."/>
            <person name="Richter M."/>
            <person name="Ferrer M."/>
            <person name="Sanchez J."/>
        </authorList>
    </citation>
    <scope>NUCLEOTIDE SEQUENCE</scope>
</reference>
<gene>
    <name evidence="3" type="ORF">B1B_09349</name>
</gene>
<feature type="domain" description="Transposase IS66 central" evidence="1">
    <location>
        <begin position="61"/>
        <end position="114"/>
    </location>
</feature>
<protein>
    <submittedName>
        <fullName evidence="3">Transposase, IS66</fullName>
    </submittedName>
</protein>
<comment type="caution">
    <text evidence="3">The sequence shown here is derived from an EMBL/GenBank/DDBJ whole genome shotgun (WGS) entry which is preliminary data.</text>
</comment>
<dbReference type="InterPro" id="IPR052344">
    <property type="entry name" value="Transposase-related"/>
</dbReference>
<evidence type="ECO:0000259" key="1">
    <source>
        <dbReference type="Pfam" id="PF03050"/>
    </source>
</evidence>
<reference evidence="3" key="2">
    <citation type="journal article" date="2014" name="ISME J.">
        <title>Microbial stratification in low pH oxic and suboxic macroscopic growths along an acid mine drainage.</title>
        <authorList>
            <person name="Mendez-Garcia C."/>
            <person name="Mesa V."/>
            <person name="Sprenger R.R."/>
            <person name="Richter M."/>
            <person name="Diez M.S."/>
            <person name="Solano J."/>
            <person name="Bargiela R."/>
            <person name="Golyshina O.V."/>
            <person name="Manteca A."/>
            <person name="Ramos J.L."/>
            <person name="Gallego J.R."/>
            <person name="Llorente I."/>
            <person name="Martins Dos Santos V.A."/>
            <person name="Jensen O.N."/>
            <person name="Pelaez A.I."/>
            <person name="Sanchez J."/>
            <person name="Ferrer M."/>
        </authorList>
    </citation>
    <scope>NUCLEOTIDE SEQUENCE</scope>
</reference>
<dbReference type="InterPro" id="IPR004291">
    <property type="entry name" value="Transposase_IS66_central"/>
</dbReference>
<dbReference type="InterPro" id="IPR024474">
    <property type="entry name" value="Znf_dom_IS66"/>
</dbReference>
<dbReference type="PANTHER" id="PTHR33678:SF1">
    <property type="entry name" value="BLL1576 PROTEIN"/>
    <property type="match status" value="1"/>
</dbReference>
<dbReference type="PANTHER" id="PTHR33678">
    <property type="entry name" value="BLL1576 PROTEIN"/>
    <property type="match status" value="1"/>
</dbReference>
<sequence length="114" mass="12746">MLLPATADKRTTLIGYEESEQLDVEPAKYFVLRTKREKRACKKCEEQGVATAPVPERIIEKGLVSDRVVIDTLIAKYADHSPLYRQSVILLRDAGIDIGRATLCGWVMTVGELL</sequence>
<dbReference type="Pfam" id="PF03050">
    <property type="entry name" value="DDE_Tnp_IS66"/>
    <property type="match status" value="1"/>
</dbReference>
<evidence type="ECO:0000313" key="3">
    <source>
        <dbReference type="EMBL" id="EQD55178.1"/>
    </source>
</evidence>
<feature type="domain" description="Transposase IS66 zinc-finger binding" evidence="2">
    <location>
        <begin position="13"/>
        <end position="45"/>
    </location>
</feature>
<accession>T1AEX7</accession>
<evidence type="ECO:0000259" key="2">
    <source>
        <dbReference type="Pfam" id="PF13005"/>
    </source>
</evidence>
<dbReference type="Pfam" id="PF13005">
    <property type="entry name" value="zf-IS66"/>
    <property type="match status" value="1"/>
</dbReference>
<dbReference type="AlphaFoldDB" id="T1AEX7"/>